<feature type="region of interest" description="Disordered" evidence="1">
    <location>
        <begin position="163"/>
        <end position="184"/>
    </location>
</feature>
<evidence type="ECO:0000256" key="1">
    <source>
        <dbReference type="SAM" id="MobiDB-lite"/>
    </source>
</evidence>
<sequence length="184" mass="20614">MANSLPSRLHHTAYVSKDLEKTRAFYEDVLGFPLVATWCEQEELFGKERTYCHCFFGLADGSALAFFQFANDDDQAEFGPELASSPFRHIALNVDAETQAELERRIADAGIEPPGTYVLEHGYCRSVYVVDPDGMICEFCCDAPHAEQINAIRAKDAHSELKRWLAGDHTPNNDVRPSELEKAS</sequence>
<name>A0ABU9ID30_9SPHN</name>
<dbReference type="Proteomes" id="UP001497045">
    <property type="component" value="Unassembled WGS sequence"/>
</dbReference>
<organism evidence="3 4">
    <name type="scientific">Aurantiacibacter gilvus</name>
    <dbReference type="NCBI Taxonomy" id="3139141"/>
    <lineage>
        <taxon>Bacteria</taxon>
        <taxon>Pseudomonadati</taxon>
        <taxon>Pseudomonadota</taxon>
        <taxon>Alphaproteobacteria</taxon>
        <taxon>Sphingomonadales</taxon>
        <taxon>Erythrobacteraceae</taxon>
        <taxon>Aurantiacibacter</taxon>
    </lineage>
</organism>
<dbReference type="PROSITE" id="PS51819">
    <property type="entry name" value="VOC"/>
    <property type="match status" value="1"/>
</dbReference>
<dbReference type="InterPro" id="IPR004360">
    <property type="entry name" value="Glyas_Fos-R_dOase_dom"/>
</dbReference>
<dbReference type="SUPFAM" id="SSF54593">
    <property type="entry name" value="Glyoxalase/Bleomycin resistance protein/Dihydroxybiphenyl dioxygenase"/>
    <property type="match status" value="1"/>
</dbReference>
<protein>
    <submittedName>
        <fullName evidence="3">VOC family protein</fullName>
    </submittedName>
</protein>
<dbReference type="CDD" id="cd06587">
    <property type="entry name" value="VOC"/>
    <property type="match status" value="1"/>
</dbReference>
<evidence type="ECO:0000313" key="3">
    <source>
        <dbReference type="EMBL" id="MEL1250336.1"/>
    </source>
</evidence>
<feature type="domain" description="VOC" evidence="2">
    <location>
        <begin position="8"/>
        <end position="142"/>
    </location>
</feature>
<comment type="caution">
    <text evidence="3">The sequence shown here is derived from an EMBL/GenBank/DDBJ whole genome shotgun (WGS) entry which is preliminary data.</text>
</comment>
<gene>
    <name evidence="3" type="ORF">AAEO60_06600</name>
</gene>
<dbReference type="EMBL" id="JBBYHV010000001">
    <property type="protein sequence ID" value="MEL1250336.1"/>
    <property type="molecule type" value="Genomic_DNA"/>
</dbReference>
<dbReference type="InterPro" id="IPR029068">
    <property type="entry name" value="Glyas_Bleomycin-R_OHBP_Dase"/>
</dbReference>
<evidence type="ECO:0000259" key="2">
    <source>
        <dbReference type="PROSITE" id="PS51819"/>
    </source>
</evidence>
<dbReference type="Gene3D" id="3.10.180.10">
    <property type="entry name" value="2,3-Dihydroxybiphenyl 1,2-Dioxygenase, domain 1"/>
    <property type="match status" value="1"/>
</dbReference>
<reference evidence="3 4" key="1">
    <citation type="submission" date="2024-04" db="EMBL/GenBank/DDBJ databases">
        <title>Aurantiacibacter sp. DGU6 16S ribosomal RNA gene Genome sequencing and assembly.</title>
        <authorList>
            <person name="Park S."/>
        </authorList>
    </citation>
    <scope>NUCLEOTIDE SEQUENCE [LARGE SCALE GENOMIC DNA]</scope>
    <source>
        <strain evidence="3 4">DGU6</strain>
    </source>
</reference>
<dbReference type="RefSeq" id="WP_341672857.1">
    <property type="nucleotide sequence ID" value="NZ_JBBYHV010000001.1"/>
</dbReference>
<dbReference type="Pfam" id="PF00903">
    <property type="entry name" value="Glyoxalase"/>
    <property type="match status" value="1"/>
</dbReference>
<evidence type="ECO:0000313" key="4">
    <source>
        <dbReference type="Proteomes" id="UP001497045"/>
    </source>
</evidence>
<proteinExistence type="predicted"/>
<accession>A0ABU9ID30</accession>
<keyword evidence="4" id="KW-1185">Reference proteome</keyword>
<dbReference type="InterPro" id="IPR037523">
    <property type="entry name" value="VOC_core"/>
</dbReference>